<feature type="compositionally biased region" description="Polar residues" evidence="1">
    <location>
        <begin position="180"/>
        <end position="190"/>
    </location>
</feature>
<dbReference type="EMBL" id="JAAIVB010000044">
    <property type="protein sequence ID" value="NEX62040.1"/>
    <property type="molecule type" value="Genomic_DNA"/>
</dbReference>
<evidence type="ECO:0000256" key="1">
    <source>
        <dbReference type="SAM" id="MobiDB-lite"/>
    </source>
</evidence>
<comment type="caution">
    <text evidence="2">The sequence shown here is derived from an EMBL/GenBank/DDBJ whole genome shotgun (WGS) entry which is preliminary data.</text>
</comment>
<organism evidence="2 3">
    <name type="scientific">Noviherbaspirillum galbum</name>
    <dbReference type="NCBI Taxonomy" id="2709383"/>
    <lineage>
        <taxon>Bacteria</taxon>
        <taxon>Pseudomonadati</taxon>
        <taxon>Pseudomonadota</taxon>
        <taxon>Betaproteobacteria</taxon>
        <taxon>Burkholderiales</taxon>
        <taxon>Oxalobacteraceae</taxon>
        <taxon>Noviherbaspirillum</taxon>
    </lineage>
</organism>
<feature type="compositionally biased region" description="Basic residues" evidence="1">
    <location>
        <begin position="167"/>
        <end position="177"/>
    </location>
</feature>
<evidence type="ECO:0000313" key="2">
    <source>
        <dbReference type="EMBL" id="NEX62040.1"/>
    </source>
</evidence>
<gene>
    <name evidence="2" type="ORF">G3574_13205</name>
</gene>
<dbReference type="RefSeq" id="WP_163963848.1">
    <property type="nucleotide sequence ID" value="NZ_JAAIVB010000044.1"/>
</dbReference>
<feature type="region of interest" description="Disordered" evidence="1">
    <location>
        <begin position="166"/>
        <end position="190"/>
    </location>
</feature>
<dbReference type="AlphaFoldDB" id="A0A6B3SMG8"/>
<protein>
    <recommendedName>
        <fullName evidence="4">Hemerythrin-like domain-containing protein</fullName>
    </recommendedName>
</protein>
<reference evidence="2 3" key="1">
    <citation type="submission" date="2020-02" db="EMBL/GenBank/DDBJ databases">
        <authorList>
            <person name="Kim M.K."/>
        </authorList>
    </citation>
    <scope>NUCLEOTIDE SEQUENCE [LARGE SCALE GENOMIC DNA]</scope>
    <source>
        <strain evidence="2 3">17J57-3</strain>
    </source>
</reference>
<dbReference type="Proteomes" id="UP000482155">
    <property type="component" value="Unassembled WGS sequence"/>
</dbReference>
<accession>A0A6B3SMG8</accession>
<proteinExistence type="predicted"/>
<name>A0A6B3SMG8_9BURK</name>
<evidence type="ECO:0000313" key="3">
    <source>
        <dbReference type="Proteomes" id="UP000482155"/>
    </source>
</evidence>
<evidence type="ECO:0008006" key="4">
    <source>
        <dbReference type="Google" id="ProtNLM"/>
    </source>
</evidence>
<keyword evidence="3" id="KW-1185">Reference proteome</keyword>
<sequence>MLTATYSLVAISAEQDTARSILHRLQQHIQNVWHSVHNIDLAFLGSCFEKVFQFDDFCRRRKLEVHVIPALKRVTREADDLIDQLDALGAASLVFVRSTFEHFKKVVDLGTARAHEMVTAMELYTGEMATRLKREEEELFPLMRRSFSVEDWFAIASCFLAEDGGPHKGRQISRKPQRGSVKNNSRYTLN</sequence>